<gene>
    <name evidence="1" type="ORF">LCGC14_1135810</name>
</gene>
<proteinExistence type="predicted"/>
<name>A0A0F9PHX0_9ZZZZ</name>
<evidence type="ECO:0000313" key="1">
    <source>
        <dbReference type="EMBL" id="KKN00626.1"/>
    </source>
</evidence>
<reference evidence="1" key="1">
    <citation type="journal article" date="2015" name="Nature">
        <title>Complex archaea that bridge the gap between prokaryotes and eukaryotes.</title>
        <authorList>
            <person name="Spang A."/>
            <person name="Saw J.H."/>
            <person name="Jorgensen S.L."/>
            <person name="Zaremba-Niedzwiedzka K."/>
            <person name="Martijn J."/>
            <person name="Lind A.E."/>
            <person name="van Eijk R."/>
            <person name="Schleper C."/>
            <person name="Guy L."/>
            <person name="Ettema T.J."/>
        </authorList>
    </citation>
    <scope>NUCLEOTIDE SEQUENCE</scope>
</reference>
<sequence>MSDLFAETGMYANERKARPLEAFCIGLSTQKQAFEDIRDCLLYGPFTVRAELDPQGYLATKCEEQIVEIDQRLESRAEALETERRQVVQAERKKDKWASPSAPGEGWLCPDSPTGVCTYENDTAIHDHCDHCGFPEERK</sequence>
<dbReference type="EMBL" id="LAZR01005353">
    <property type="protein sequence ID" value="KKN00626.1"/>
    <property type="molecule type" value="Genomic_DNA"/>
</dbReference>
<comment type="caution">
    <text evidence="1">The sequence shown here is derived from an EMBL/GenBank/DDBJ whole genome shotgun (WGS) entry which is preliminary data.</text>
</comment>
<dbReference type="AlphaFoldDB" id="A0A0F9PHX0"/>
<protein>
    <submittedName>
        <fullName evidence="1">Uncharacterized protein</fullName>
    </submittedName>
</protein>
<organism evidence="1">
    <name type="scientific">marine sediment metagenome</name>
    <dbReference type="NCBI Taxonomy" id="412755"/>
    <lineage>
        <taxon>unclassified sequences</taxon>
        <taxon>metagenomes</taxon>
        <taxon>ecological metagenomes</taxon>
    </lineage>
</organism>
<accession>A0A0F9PHX0</accession>